<accession>A0A212QJM0</accession>
<dbReference type="AlphaFoldDB" id="A0A212QJM0"/>
<evidence type="ECO:0000313" key="2">
    <source>
        <dbReference type="EMBL" id="SNB59505.1"/>
    </source>
</evidence>
<reference evidence="3" key="1">
    <citation type="submission" date="2017-06" db="EMBL/GenBank/DDBJ databases">
        <authorList>
            <person name="Varghese N."/>
            <person name="Submissions S."/>
        </authorList>
    </citation>
    <scope>NUCLEOTIDE SEQUENCE [LARGE SCALE GENOMIC DNA]</scope>
    <source>
        <strain evidence="3">JAD2</strain>
    </source>
</reference>
<dbReference type="OrthoDB" id="9798990at2"/>
<dbReference type="RefSeq" id="WP_159461535.1">
    <property type="nucleotide sequence ID" value="NZ_FYEK01000007.1"/>
</dbReference>
<organism evidence="2 3">
    <name type="scientific">Thermoflexus hugenholtzii JAD2</name>
    <dbReference type="NCBI Taxonomy" id="877466"/>
    <lineage>
        <taxon>Bacteria</taxon>
        <taxon>Bacillati</taxon>
        <taxon>Chloroflexota</taxon>
        <taxon>Thermoflexia</taxon>
        <taxon>Thermoflexales</taxon>
        <taxon>Thermoflexaceae</taxon>
        <taxon>Thermoflexus</taxon>
    </lineage>
</organism>
<dbReference type="Proteomes" id="UP000197025">
    <property type="component" value="Unassembled WGS sequence"/>
</dbReference>
<dbReference type="SUPFAM" id="SSF88723">
    <property type="entry name" value="PIN domain-like"/>
    <property type="match status" value="1"/>
</dbReference>
<sequence>MRTYVLDTHALIWYLTRDERLSPAARQAFREIERGEARGLIPIVVLLELIRIEEKELIPPLWEAALATLLGGGRFEVVPLDLNLLALVRELPEIEDLHDRVIVAIARRYGAVLVTYDEIIRRSGLVETLW</sequence>
<dbReference type="InterPro" id="IPR002716">
    <property type="entry name" value="PIN_dom"/>
</dbReference>
<dbReference type="SMART" id="SM00670">
    <property type="entry name" value="PINc"/>
    <property type="match status" value="1"/>
</dbReference>
<dbReference type="EMBL" id="FYEK01000007">
    <property type="protein sequence ID" value="SNB59505.1"/>
    <property type="molecule type" value="Genomic_DNA"/>
</dbReference>
<evidence type="ECO:0000313" key="3">
    <source>
        <dbReference type="Proteomes" id="UP000197025"/>
    </source>
</evidence>
<feature type="domain" description="PIN" evidence="1">
    <location>
        <begin position="2"/>
        <end position="122"/>
    </location>
</feature>
<keyword evidence="3" id="KW-1185">Reference proteome</keyword>
<protein>
    <submittedName>
        <fullName evidence="2">PIN domain nuclease, a component of toxin-antitoxin system (PIN domain)</fullName>
    </submittedName>
</protein>
<dbReference type="Pfam" id="PF01850">
    <property type="entry name" value="PIN"/>
    <property type="match status" value="1"/>
</dbReference>
<dbReference type="InterPro" id="IPR029060">
    <property type="entry name" value="PIN-like_dom_sf"/>
</dbReference>
<dbReference type="Gene3D" id="3.40.50.1010">
    <property type="entry name" value="5'-nuclease"/>
    <property type="match status" value="1"/>
</dbReference>
<proteinExistence type="predicted"/>
<evidence type="ECO:0000259" key="1">
    <source>
        <dbReference type="SMART" id="SM00670"/>
    </source>
</evidence>
<gene>
    <name evidence="2" type="ORF">SAMN02746019_00024640</name>
</gene>
<name>A0A212QJM0_9CHLR</name>
<dbReference type="InParanoid" id="A0A212QJM0"/>